<dbReference type="OrthoDB" id="9805445at2"/>
<dbReference type="RefSeq" id="WP_072603335.1">
    <property type="nucleotide sequence ID" value="NZ_CP018171.1"/>
</dbReference>
<protein>
    <recommendedName>
        <fullName evidence="4">DUF922 domain-containing protein</fullName>
    </recommendedName>
</protein>
<keyword evidence="3" id="KW-1185">Reference proteome</keyword>
<dbReference type="Proteomes" id="UP000182840">
    <property type="component" value="Chromosome"/>
</dbReference>
<dbReference type="KEGG" id="meso:BSQ44_09330"/>
<keyword evidence="1" id="KW-0732">Signal</keyword>
<proteinExistence type="predicted"/>
<evidence type="ECO:0000256" key="1">
    <source>
        <dbReference type="SAM" id="SignalP"/>
    </source>
</evidence>
<evidence type="ECO:0000313" key="3">
    <source>
        <dbReference type="Proteomes" id="UP000182840"/>
    </source>
</evidence>
<evidence type="ECO:0008006" key="4">
    <source>
        <dbReference type="Google" id="ProtNLM"/>
    </source>
</evidence>
<organism evidence="2 3">
    <name type="scientific">Aquibium oceanicum</name>
    <dbReference type="NCBI Taxonomy" id="1670800"/>
    <lineage>
        <taxon>Bacteria</taxon>
        <taxon>Pseudomonadati</taxon>
        <taxon>Pseudomonadota</taxon>
        <taxon>Alphaproteobacteria</taxon>
        <taxon>Hyphomicrobiales</taxon>
        <taxon>Phyllobacteriaceae</taxon>
        <taxon>Aquibium</taxon>
    </lineage>
</organism>
<gene>
    <name evidence="2" type="ORF">BSQ44_09330</name>
</gene>
<dbReference type="InterPro" id="IPR010321">
    <property type="entry name" value="DUF922"/>
</dbReference>
<feature type="signal peptide" evidence="1">
    <location>
        <begin position="1"/>
        <end position="21"/>
    </location>
</feature>
<accession>A0A1L3SQ70</accession>
<dbReference type="EMBL" id="CP018171">
    <property type="protein sequence ID" value="APH71549.1"/>
    <property type="molecule type" value="Genomic_DNA"/>
</dbReference>
<dbReference type="AlphaFoldDB" id="A0A1L3SQ70"/>
<reference evidence="3" key="1">
    <citation type="submission" date="2016-11" db="EMBL/GenBank/DDBJ databases">
        <title>Mesorhizobium oceanicum sp. nov., isolated from deep seawater in South China Sea.</title>
        <authorList>
            <person name="Fu G.-Y."/>
        </authorList>
    </citation>
    <scope>NUCLEOTIDE SEQUENCE [LARGE SCALE GENOMIC DNA]</scope>
    <source>
        <strain evidence="3">B7</strain>
    </source>
</reference>
<sequence length="197" mass="22378">MKAWIVLASMSIAAFATQADAKPKITEKTEYYQISGKTGIDLLWDMNRKGPRQGFLTKAIAQTRYEADFKGDMVFENGVCRISGGGVSMKITYIYPQPREKLSGDMLRRWKLFQADNIRHEKVHGKIARELAAVLDKKIRSFATRGDRRCGNALAKLKRETMAIYNAYEKKQNDFDRQEHREGGAVDKSVAVLVAKR</sequence>
<name>A0A1L3SQ70_9HYPH</name>
<feature type="chain" id="PRO_5012905267" description="DUF922 domain-containing protein" evidence="1">
    <location>
        <begin position="22"/>
        <end position="197"/>
    </location>
</feature>
<evidence type="ECO:0000313" key="2">
    <source>
        <dbReference type="EMBL" id="APH71549.1"/>
    </source>
</evidence>
<dbReference type="Pfam" id="PF06037">
    <property type="entry name" value="DUF922"/>
    <property type="match status" value="1"/>
</dbReference>